<gene>
    <name evidence="7" type="ORF">K6T79_22250</name>
</gene>
<evidence type="ECO:0000256" key="2">
    <source>
        <dbReference type="ARBA" id="ARBA00022598"/>
    </source>
</evidence>
<comment type="similarity">
    <text evidence="1">Belongs to the ATP-dependent AMP-binding enzyme family.</text>
</comment>
<evidence type="ECO:0000313" key="8">
    <source>
        <dbReference type="Proteomes" id="UP001299596"/>
    </source>
</evidence>
<dbReference type="CDD" id="cd05931">
    <property type="entry name" value="FAAL"/>
    <property type="match status" value="1"/>
</dbReference>
<evidence type="ECO:0000256" key="4">
    <source>
        <dbReference type="ARBA" id="ARBA00023098"/>
    </source>
</evidence>
<name>A0ABU5XNG2_9MYCO</name>
<evidence type="ECO:0000259" key="5">
    <source>
        <dbReference type="Pfam" id="PF00501"/>
    </source>
</evidence>
<dbReference type="InterPro" id="IPR045851">
    <property type="entry name" value="AMP-bd_C_sf"/>
</dbReference>
<keyword evidence="2 7" id="KW-0436">Ligase</keyword>
<organism evidence="7 8">
    <name type="scientific">[Mycobacterium] crassicus</name>
    <dbReference type="NCBI Taxonomy" id="2872309"/>
    <lineage>
        <taxon>Bacteria</taxon>
        <taxon>Bacillati</taxon>
        <taxon>Actinomycetota</taxon>
        <taxon>Actinomycetes</taxon>
        <taxon>Mycobacteriales</taxon>
        <taxon>Mycobacteriaceae</taxon>
        <taxon>Mycolicibacter</taxon>
    </lineage>
</organism>
<feature type="domain" description="AMP-dependent synthetase/ligase" evidence="5">
    <location>
        <begin position="14"/>
        <end position="427"/>
    </location>
</feature>
<dbReference type="Pfam" id="PF23024">
    <property type="entry name" value="AMP-dom_DIP2-like"/>
    <property type="match status" value="1"/>
</dbReference>
<evidence type="ECO:0000259" key="6">
    <source>
        <dbReference type="Pfam" id="PF23024"/>
    </source>
</evidence>
<dbReference type="EMBL" id="JAYJJR010000020">
    <property type="protein sequence ID" value="MEB3023749.1"/>
    <property type="molecule type" value="Genomic_DNA"/>
</dbReference>
<dbReference type="RefSeq" id="WP_225405401.1">
    <property type="nucleotide sequence ID" value="NZ_JAYJJR010000020.1"/>
</dbReference>
<dbReference type="InterPro" id="IPR042099">
    <property type="entry name" value="ANL_N_sf"/>
</dbReference>
<keyword evidence="4" id="KW-0443">Lipid metabolism</keyword>
<evidence type="ECO:0000313" key="7">
    <source>
        <dbReference type="EMBL" id="MEB3023749.1"/>
    </source>
</evidence>
<dbReference type="Gene3D" id="3.30.300.30">
    <property type="match status" value="1"/>
</dbReference>
<dbReference type="SUPFAM" id="SSF56801">
    <property type="entry name" value="Acetyl-CoA synthetase-like"/>
    <property type="match status" value="1"/>
</dbReference>
<dbReference type="PANTHER" id="PTHR22754:SF32">
    <property type="entry name" value="DISCO-INTERACTING PROTEIN 2"/>
    <property type="match status" value="1"/>
</dbReference>
<evidence type="ECO:0000256" key="3">
    <source>
        <dbReference type="ARBA" id="ARBA00022832"/>
    </source>
</evidence>
<accession>A0ABU5XNG2</accession>
<dbReference type="InterPro" id="IPR025110">
    <property type="entry name" value="AMP-bd_C"/>
</dbReference>
<proteinExistence type="inferred from homology"/>
<reference evidence="7 8" key="1">
    <citation type="submission" date="2023-12" db="EMBL/GenBank/DDBJ databases">
        <title>Description of new species of Mycobacterium terrae complex isolated from sewage at the Sao Paulo Zoological Park Foundation in Brazil.</title>
        <authorList>
            <person name="Romagnoli C.L."/>
            <person name="Conceicao E.C."/>
            <person name="Machado E."/>
            <person name="Barreto L.B.P.F."/>
            <person name="Sharma A."/>
            <person name="Silva N.M."/>
            <person name="Marques L.E."/>
            <person name="Juliana M.A."/>
            <person name="Lourenco M.C.S."/>
            <person name="Digiampietri L.A."/>
            <person name="Suffys P.N."/>
            <person name="Viana-Niero C."/>
        </authorList>
    </citation>
    <scope>NUCLEOTIDE SEQUENCE [LARGE SCALE GENOMIC DNA]</scope>
    <source>
        <strain evidence="7 8">MYC098</strain>
    </source>
</reference>
<feature type="domain" description="AMP-binding enzyme C-terminal" evidence="6">
    <location>
        <begin position="475"/>
        <end position="594"/>
    </location>
</feature>
<dbReference type="InterPro" id="IPR040097">
    <property type="entry name" value="FAAL/FAAC"/>
</dbReference>
<dbReference type="Proteomes" id="UP001299596">
    <property type="component" value="Unassembled WGS sequence"/>
</dbReference>
<keyword evidence="8" id="KW-1185">Reference proteome</keyword>
<dbReference type="GO" id="GO:0016874">
    <property type="term" value="F:ligase activity"/>
    <property type="evidence" value="ECO:0007669"/>
    <property type="project" value="UniProtKB-KW"/>
</dbReference>
<comment type="caution">
    <text evidence="7">The sequence shown here is derived from an EMBL/GenBank/DDBJ whole genome shotgun (WGS) entry which is preliminary data.</text>
</comment>
<evidence type="ECO:0000256" key="1">
    <source>
        <dbReference type="ARBA" id="ARBA00006432"/>
    </source>
</evidence>
<dbReference type="Pfam" id="PF00501">
    <property type="entry name" value="AMP-binding"/>
    <property type="match status" value="1"/>
</dbReference>
<dbReference type="Gene3D" id="3.40.50.12780">
    <property type="entry name" value="N-terminal domain of ligase-like"/>
    <property type="match status" value="1"/>
</dbReference>
<sequence length="635" mass="68268">MTEPSAFTLVDLLSQQAERHGDKVAFSYCPEGDEERDRLTYRELDRRARAVAAGLQQHGGAGQRVLIFCRPGLDSIVAFFGCLYARAVAIPVDAQWTSARIAAIVPDARAEIALATTKTQATMRSAADDAAAAGGLKPLQWFATDELTADDVVADAAERWALPPVTPATVAAIQYTSGTTRVPKGVVLTHGNFIHNLETVLQTWNPAPDNPVFHRPVGSVTWLPQYHDLGLIGGVLMTLYVGTTTVVMSPGAFLIRPVRWLEAMSRHRAVISGAPNFAYDWCVKRSTPQERAALDLSDWQVALNGGEPVNPATLQAFSEAFAPAGFAPETFLPVYGLAEATLGVSGGSEGGVRVPPVIAHIDRGALGQDRVADAEPDDPAASAVVGCGRPRGGQRVVIVDPETRIECDPDGVGEIWVSGPSVGQGYWRRGEETDQTFAAHLADTGQEFQGPFLRTGDRGFLRDGELFVTGRCKDLVVIGDVNHYPNDIERTVADCDPVLLPGRGAVFAITGDPGDPHATERLVVVQEMQRHRSGDTDLDAVLDAIRDAVRRHHRTEAHDVLLVKPMSIPTTSSGKIQRAACRDKFTGGELVAVAQWSAPEAEGPVPDPDLAARQQAALGLARFVGRLVRQRREPD</sequence>
<protein>
    <submittedName>
        <fullName evidence="7">Fatty acyl-AMP ligase</fullName>
    </submittedName>
</protein>
<dbReference type="PANTHER" id="PTHR22754">
    <property type="entry name" value="DISCO-INTERACTING PROTEIN 2 DIP2 -RELATED"/>
    <property type="match status" value="1"/>
</dbReference>
<keyword evidence="3" id="KW-0276">Fatty acid metabolism</keyword>
<dbReference type="InterPro" id="IPR000873">
    <property type="entry name" value="AMP-dep_synth/lig_dom"/>
</dbReference>